<reference evidence="2" key="1">
    <citation type="submission" date="2023-03" db="EMBL/GenBank/DDBJ databases">
        <authorList>
            <person name="Steffen K."/>
            <person name="Cardenas P."/>
        </authorList>
    </citation>
    <scope>NUCLEOTIDE SEQUENCE</scope>
</reference>
<accession>A0AA35R0T4</accession>
<keyword evidence="3" id="KW-1185">Reference proteome</keyword>
<feature type="region of interest" description="Disordered" evidence="1">
    <location>
        <begin position="1"/>
        <end position="26"/>
    </location>
</feature>
<proteinExistence type="predicted"/>
<name>A0AA35R0T4_GEOBA</name>
<protein>
    <submittedName>
        <fullName evidence="2">Uncharacterized protein</fullName>
    </submittedName>
</protein>
<evidence type="ECO:0000313" key="3">
    <source>
        <dbReference type="Proteomes" id="UP001174909"/>
    </source>
</evidence>
<dbReference type="EMBL" id="CASHTH010000334">
    <property type="protein sequence ID" value="CAI7997906.1"/>
    <property type="molecule type" value="Genomic_DNA"/>
</dbReference>
<gene>
    <name evidence="2" type="ORF">GBAR_LOCUS2269</name>
</gene>
<dbReference type="AlphaFoldDB" id="A0AA35R0T4"/>
<organism evidence="2 3">
    <name type="scientific">Geodia barretti</name>
    <name type="common">Barrett's horny sponge</name>
    <dbReference type="NCBI Taxonomy" id="519541"/>
    <lineage>
        <taxon>Eukaryota</taxon>
        <taxon>Metazoa</taxon>
        <taxon>Porifera</taxon>
        <taxon>Demospongiae</taxon>
        <taxon>Heteroscleromorpha</taxon>
        <taxon>Tetractinellida</taxon>
        <taxon>Astrophorina</taxon>
        <taxon>Geodiidae</taxon>
        <taxon>Geodia</taxon>
    </lineage>
</organism>
<feature type="compositionally biased region" description="Basic and acidic residues" evidence="1">
    <location>
        <begin position="82"/>
        <end position="91"/>
    </location>
</feature>
<feature type="compositionally biased region" description="Polar residues" evidence="1">
    <location>
        <begin position="52"/>
        <end position="61"/>
    </location>
</feature>
<dbReference type="Proteomes" id="UP001174909">
    <property type="component" value="Unassembled WGS sequence"/>
</dbReference>
<sequence length="101" mass="10905">MRMRTNKASQEKRCRRYTGAPGPTRASYVVTKTGTFNSTSMAARRTGRCRRTSATSAGPRTSINYEQGKIATGEILREVNGGRECRNDKGNDGIAATSSVG</sequence>
<feature type="region of interest" description="Disordered" evidence="1">
    <location>
        <begin position="40"/>
        <end position="61"/>
    </location>
</feature>
<evidence type="ECO:0000313" key="2">
    <source>
        <dbReference type="EMBL" id="CAI7997906.1"/>
    </source>
</evidence>
<evidence type="ECO:0000256" key="1">
    <source>
        <dbReference type="SAM" id="MobiDB-lite"/>
    </source>
</evidence>
<feature type="region of interest" description="Disordered" evidence="1">
    <location>
        <begin position="82"/>
        <end position="101"/>
    </location>
</feature>
<comment type="caution">
    <text evidence="2">The sequence shown here is derived from an EMBL/GenBank/DDBJ whole genome shotgun (WGS) entry which is preliminary data.</text>
</comment>